<dbReference type="InterPro" id="IPR027417">
    <property type="entry name" value="P-loop_NTPase"/>
</dbReference>
<feature type="transmembrane region" description="Helical" evidence="1">
    <location>
        <begin position="83"/>
        <end position="103"/>
    </location>
</feature>
<dbReference type="AlphaFoldDB" id="A0A2G9WU85"/>
<dbReference type="Pfam" id="PF13481">
    <property type="entry name" value="AAA_25"/>
    <property type="match status" value="1"/>
</dbReference>
<keyword evidence="1" id="KW-0812">Transmembrane</keyword>
<dbReference type="Gene3D" id="3.40.50.300">
    <property type="entry name" value="P-loop containing nucleotide triphosphate hydrolases"/>
    <property type="match status" value="1"/>
</dbReference>
<organism evidence="2 3">
    <name type="scientific">Pleomorphomonas carboxyditropha</name>
    <dbReference type="NCBI Taxonomy" id="2023338"/>
    <lineage>
        <taxon>Bacteria</taxon>
        <taxon>Pseudomonadati</taxon>
        <taxon>Pseudomonadota</taxon>
        <taxon>Alphaproteobacteria</taxon>
        <taxon>Hyphomicrobiales</taxon>
        <taxon>Pleomorphomonadaceae</taxon>
        <taxon>Pleomorphomonas</taxon>
    </lineage>
</organism>
<accession>A0A2G9WU85</accession>
<evidence type="ECO:0000313" key="2">
    <source>
        <dbReference type="EMBL" id="PIO98276.1"/>
    </source>
</evidence>
<evidence type="ECO:0000256" key="1">
    <source>
        <dbReference type="SAM" id="Phobius"/>
    </source>
</evidence>
<evidence type="ECO:0008006" key="4">
    <source>
        <dbReference type="Google" id="ProtNLM"/>
    </source>
</evidence>
<reference evidence="2 3" key="1">
    <citation type="submission" date="2017-08" db="EMBL/GenBank/DDBJ databases">
        <title>Pleomorphomonas carboxidotrophicus sp. nov., a new mesophilic hydrogenogenic carboxidotroph.</title>
        <authorList>
            <person name="Esquivel-Elizondo S."/>
            <person name="Krajmalnik-Brown R."/>
            <person name="Maldonado J."/>
        </authorList>
    </citation>
    <scope>NUCLEOTIDE SEQUENCE [LARGE SCALE GENOMIC DNA]</scope>
    <source>
        <strain evidence="2 3">SVCO-16</strain>
    </source>
</reference>
<evidence type="ECO:0000313" key="3">
    <source>
        <dbReference type="Proteomes" id="UP000231070"/>
    </source>
</evidence>
<dbReference type="Proteomes" id="UP000231070">
    <property type="component" value="Unassembled WGS sequence"/>
</dbReference>
<dbReference type="EMBL" id="NQVN01000011">
    <property type="protein sequence ID" value="PIO98276.1"/>
    <property type="molecule type" value="Genomic_DNA"/>
</dbReference>
<keyword evidence="3" id="KW-1185">Reference proteome</keyword>
<name>A0A2G9WU85_9HYPH</name>
<proteinExistence type="predicted"/>
<dbReference type="SUPFAM" id="SSF52540">
    <property type="entry name" value="P-loop containing nucleoside triphosphate hydrolases"/>
    <property type="match status" value="1"/>
</dbReference>
<protein>
    <recommendedName>
        <fullName evidence="4">AAA+ ATPase domain-containing protein</fullName>
    </recommendedName>
</protein>
<keyword evidence="1" id="KW-1133">Transmembrane helix</keyword>
<gene>
    <name evidence="2" type="ORF">CJ014_16620</name>
</gene>
<comment type="caution">
    <text evidence="2">The sequence shown here is derived from an EMBL/GenBank/DDBJ whole genome shotgun (WGS) entry which is preliminary data.</text>
</comment>
<dbReference type="OrthoDB" id="34187at2"/>
<keyword evidence="1" id="KW-0472">Membrane</keyword>
<sequence length="356" mass="38488">MALDQGSYRAPLERAGRWSGQRGHLEDDQSGGRLMGAQASAIQVHSAADLLRLDIPKREPMLGSWLADRQTGMIYAEAGLGKSMLALAMALAVAGGGTLFGLWEAPRPRRVLIVDGEMDLIDLRERLEVLMPTIPGIDREAALRNIQFVARLGQTGGDFIDIASPEGRETVLQLAADQDAALVFFDNLSTLATVGDENAASSFDPVLSLLVALKAEGRTSILIHHANKKGGYRGTSKMTVPLNIVIHLTRPQGLCENGGAAFEVSFEKVRSLRGDDTKRFTTKLEDGRWTTPGSGSDQIDQLVAMVRSGHYRSDSALAKALNVDRSTVSRRKSAAIAAGKIDKAEWDRCLSETRPN</sequence>